<organism evidence="2 3">
    <name type="scientific">Curtobacterium luteum</name>
    <dbReference type="NCBI Taxonomy" id="33881"/>
    <lineage>
        <taxon>Bacteria</taxon>
        <taxon>Bacillati</taxon>
        <taxon>Actinomycetota</taxon>
        <taxon>Actinomycetes</taxon>
        <taxon>Micrococcales</taxon>
        <taxon>Microbacteriaceae</taxon>
        <taxon>Curtobacterium</taxon>
    </lineage>
</organism>
<evidence type="ECO:0000313" key="2">
    <source>
        <dbReference type="EMBL" id="GGK89765.1"/>
    </source>
</evidence>
<accession>A0A8H9G5Z0</accession>
<reference evidence="2" key="2">
    <citation type="submission" date="2020-09" db="EMBL/GenBank/DDBJ databases">
        <authorList>
            <person name="Sun Q."/>
            <person name="Ohkuma M."/>
        </authorList>
    </citation>
    <scope>NUCLEOTIDE SEQUENCE</scope>
    <source>
        <strain evidence="2">JCM 1480</strain>
    </source>
</reference>
<name>A0A8H9G5Z0_9MICO</name>
<comment type="caution">
    <text evidence="2">The sequence shown here is derived from an EMBL/GenBank/DDBJ whole genome shotgun (WGS) entry which is preliminary data.</text>
</comment>
<sequence length="58" mass="6305">MNNQIASTPPRHGAVGDPTENHPSVTIELRPTEPLDVETVLGIGATLRAADRLHPRER</sequence>
<protein>
    <submittedName>
        <fullName evidence="2">Uncharacterized protein</fullName>
    </submittedName>
</protein>
<dbReference type="AlphaFoldDB" id="A0A8H9G5Z0"/>
<evidence type="ECO:0000313" key="3">
    <source>
        <dbReference type="Proteomes" id="UP000648535"/>
    </source>
</evidence>
<evidence type="ECO:0000256" key="1">
    <source>
        <dbReference type="SAM" id="MobiDB-lite"/>
    </source>
</evidence>
<feature type="region of interest" description="Disordered" evidence="1">
    <location>
        <begin position="1"/>
        <end position="24"/>
    </location>
</feature>
<proteinExistence type="predicted"/>
<dbReference type="Proteomes" id="UP000648535">
    <property type="component" value="Unassembled WGS sequence"/>
</dbReference>
<dbReference type="EMBL" id="BMOI01000001">
    <property type="protein sequence ID" value="GGK89765.1"/>
    <property type="molecule type" value="Genomic_DNA"/>
</dbReference>
<gene>
    <name evidence="2" type="ORF">GCM10009769_04740</name>
</gene>
<reference evidence="2" key="1">
    <citation type="journal article" date="2014" name="Int. J. Syst. Evol. Microbiol.">
        <title>Complete genome sequence of Corynebacterium casei LMG S-19264T (=DSM 44701T), isolated from a smear-ripened cheese.</title>
        <authorList>
            <consortium name="US DOE Joint Genome Institute (JGI-PGF)"/>
            <person name="Walter F."/>
            <person name="Albersmeier A."/>
            <person name="Kalinowski J."/>
            <person name="Ruckert C."/>
        </authorList>
    </citation>
    <scope>NUCLEOTIDE SEQUENCE</scope>
    <source>
        <strain evidence="2">JCM 1480</strain>
    </source>
</reference>